<dbReference type="STRING" id="551996.SAMN05192573_108189"/>
<evidence type="ECO:0000256" key="1">
    <source>
        <dbReference type="SAM" id="MobiDB-lite"/>
    </source>
</evidence>
<dbReference type="AlphaFoldDB" id="A0A1G8BAA0"/>
<sequence>MNLINFHEEDLPIKDLETIGLAAGGQLLFNVDDLKALLSGRRTGLLELHDLEAENIKIKSINAKISLQPNDQGKIDLLIHPIYRKALTPDFLDDNEAQKLQKGEVASLLKTTVDNHGNKKEMLIEYDAETKEYIVSDTEKILAPDMVNNEFLTPAQKENYRKGKEVEIADGTRFNYSGVDHHGIRSNKIALVASILIDGGLSYMVYKGLNALFNKKHDQKAAEKLSPGYHNAIKDIENQRPFVPNQVNRSYTRGGSSR</sequence>
<keyword evidence="4" id="KW-1185">Reference proteome</keyword>
<evidence type="ECO:0000313" key="4">
    <source>
        <dbReference type="Proteomes" id="UP000199705"/>
    </source>
</evidence>
<dbReference type="RefSeq" id="WP_091169592.1">
    <property type="nucleotide sequence ID" value="NZ_FNCG01000008.1"/>
</dbReference>
<feature type="domain" description="DUF4099" evidence="2">
    <location>
        <begin position="6"/>
        <end position="85"/>
    </location>
</feature>
<dbReference type="Proteomes" id="UP000199705">
    <property type="component" value="Unassembled WGS sequence"/>
</dbReference>
<name>A0A1G8BAA0_9SPHI</name>
<dbReference type="EMBL" id="FNCG01000008">
    <property type="protein sequence ID" value="SDH30169.1"/>
    <property type="molecule type" value="Genomic_DNA"/>
</dbReference>
<evidence type="ECO:0000313" key="3">
    <source>
        <dbReference type="EMBL" id="SDH30169.1"/>
    </source>
</evidence>
<dbReference type="InterPro" id="IPR025343">
    <property type="entry name" value="DUF4099"/>
</dbReference>
<accession>A0A1G8BAA0</accession>
<dbReference type="Pfam" id="PF13351">
    <property type="entry name" value="DUF4099"/>
    <property type="match status" value="1"/>
</dbReference>
<reference evidence="4" key="1">
    <citation type="submission" date="2016-10" db="EMBL/GenBank/DDBJ databases">
        <authorList>
            <person name="Varghese N."/>
            <person name="Submissions S."/>
        </authorList>
    </citation>
    <scope>NUCLEOTIDE SEQUENCE [LARGE SCALE GENOMIC DNA]</scope>
    <source>
        <strain evidence="4">Gh-67</strain>
    </source>
</reference>
<feature type="region of interest" description="Disordered" evidence="1">
    <location>
        <begin position="237"/>
        <end position="258"/>
    </location>
</feature>
<feature type="compositionally biased region" description="Polar residues" evidence="1">
    <location>
        <begin position="245"/>
        <end position="258"/>
    </location>
</feature>
<protein>
    <recommendedName>
        <fullName evidence="2">DUF4099 domain-containing protein</fullName>
    </recommendedName>
</protein>
<proteinExistence type="predicted"/>
<organism evidence="3 4">
    <name type="scientific">Mucilaginibacter gossypii</name>
    <dbReference type="NCBI Taxonomy" id="551996"/>
    <lineage>
        <taxon>Bacteria</taxon>
        <taxon>Pseudomonadati</taxon>
        <taxon>Bacteroidota</taxon>
        <taxon>Sphingobacteriia</taxon>
        <taxon>Sphingobacteriales</taxon>
        <taxon>Sphingobacteriaceae</taxon>
        <taxon>Mucilaginibacter</taxon>
    </lineage>
</organism>
<evidence type="ECO:0000259" key="2">
    <source>
        <dbReference type="Pfam" id="PF13351"/>
    </source>
</evidence>
<gene>
    <name evidence="3" type="ORF">SAMN05192573_108189</name>
</gene>